<accession>A0A1C7LY40</accession>
<dbReference type="STRING" id="5627.A0A1C7LY40"/>
<name>A0A1C7LY40_GRIFR</name>
<dbReference type="Proteomes" id="UP000092993">
    <property type="component" value="Unassembled WGS sequence"/>
</dbReference>
<feature type="domain" description="Heterokaryon incompatibility" evidence="2">
    <location>
        <begin position="46"/>
        <end position="114"/>
    </location>
</feature>
<sequence length="662" mass="75536">MRDRIDRTKLPIVCCRIRIHTSSHLVRLGGKNATAEYQNIQSDRISGEIYLSRRLRGFRKIKRCCRIALEDGYEWVWIDTCCIDKTSSAELSEAINSMYVWYRDADICYAYLEDVRISGNPDHDLSSFRSSEWFHRGWTLQELIAPRIVAFFAGDWSYIGRKNVLADTIQEVTNIDRVVLLGMRTEVCVAQRMSWAARRCTTREEDEAYSLMGLFEVHMPIIYGEGRKAFIRLQHEIMKTTNFDHSLFAWSGRGSGVLTDSPCSFMLRHIISIKPTEFAKRFRISHPDREHAVTSDGIRMQLPLRHNVGDSEERFLGALACLARRQGSENLSLLCLSLERVGENQYLRTGLVCLEPDDTEGFFAQNVSIRQHEDTAASMTRFIRPILAPKCSFCMNMRVLHDDGFAIQEVACTPGWFNNPQLESCGVVILFHETTRRRFAIVLGLTMTSPFDIDLWSNFVAEDESDMWDRSEDSSVAQNICKIYDHRRAATRFYGLPRLSKPFGPALRLDFTVTEVRYIRMLDSGHTIYDVNLSLVPDSQRVFISESPRENGSLFLHLDVEASSSVPRLRAAIFLDPLDIRLGDTDLQTLRDVITLLFAGQSTSPHRFFSGSVGDPPASLTNTGPYSNEEPSQSSVCFSGDSEKVVGRGSKRMRYFWSGLFR</sequence>
<gene>
    <name evidence="3" type="ORF">A0H81_10593</name>
</gene>
<reference evidence="3 4" key="1">
    <citation type="submission" date="2016-03" db="EMBL/GenBank/DDBJ databases">
        <title>Whole genome sequencing of Grifola frondosa 9006-11.</title>
        <authorList>
            <person name="Min B."/>
            <person name="Park H."/>
            <person name="Kim J.-G."/>
            <person name="Cho H."/>
            <person name="Oh Y.-L."/>
            <person name="Kong W.-S."/>
            <person name="Choi I.-G."/>
        </authorList>
    </citation>
    <scope>NUCLEOTIDE SEQUENCE [LARGE SCALE GENOMIC DNA]</scope>
    <source>
        <strain evidence="3 4">9006-11</strain>
    </source>
</reference>
<dbReference type="InterPro" id="IPR010730">
    <property type="entry name" value="HET"/>
</dbReference>
<dbReference type="EMBL" id="LUGG01000015">
    <property type="protein sequence ID" value="OBZ69635.1"/>
    <property type="molecule type" value="Genomic_DNA"/>
</dbReference>
<dbReference type="PANTHER" id="PTHR10622">
    <property type="entry name" value="HET DOMAIN-CONTAINING PROTEIN"/>
    <property type="match status" value="1"/>
</dbReference>
<keyword evidence="4" id="KW-1185">Reference proteome</keyword>
<organism evidence="3 4">
    <name type="scientific">Grifola frondosa</name>
    <name type="common">Maitake</name>
    <name type="synonym">Polyporus frondosus</name>
    <dbReference type="NCBI Taxonomy" id="5627"/>
    <lineage>
        <taxon>Eukaryota</taxon>
        <taxon>Fungi</taxon>
        <taxon>Dikarya</taxon>
        <taxon>Basidiomycota</taxon>
        <taxon>Agaricomycotina</taxon>
        <taxon>Agaricomycetes</taxon>
        <taxon>Polyporales</taxon>
        <taxon>Grifolaceae</taxon>
        <taxon>Grifola</taxon>
    </lineage>
</organism>
<proteinExistence type="predicted"/>
<evidence type="ECO:0000313" key="3">
    <source>
        <dbReference type="EMBL" id="OBZ69635.1"/>
    </source>
</evidence>
<dbReference type="AlphaFoldDB" id="A0A1C7LY40"/>
<evidence type="ECO:0000256" key="1">
    <source>
        <dbReference type="SAM" id="MobiDB-lite"/>
    </source>
</evidence>
<comment type="caution">
    <text evidence="3">The sequence shown here is derived from an EMBL/GenBank/DDBJ whole genome shotgun (WGS) entry which is preliminary data.</text>
</comment>
<evidence type="ECO:0000313" key="4">
    <source>
        <dbReference type="Proteomes" id="UP000092993"/>
    </source>
</evidence>
<evidence type="ECO:0000259" key="2">
    <source>
        <dbReference type="Pfam" id="PF06985"/>
    </source>
</evidence>
<feature type="compositionally biased region" description="Polar residues" evidence="1">
    <location>
        <begin position="619"/>
        <end position="634"/>
    </location>
</feature>
<feature type="region of interest" description="Disordered" evidence="1">
    <location>
        <begin position="611"/>
        <end position="634"/>
    </location>
</feature>
<dbReference type="OrthoDB" id="5122891at2759"/>
<dbReference type="PANTHER" id="PTHR10622:SF10">
    <property type="entry name" value="HET DOMAIN-CONTAINING PROTEIN"/>
    <property type="match status" value="1"/>
</dbReference>
<protein>
    <recommendedName>
        <fullName evidence="2">Heterokaryon incompatibility domain-containing protein</fullName>
    </recommendedName>
</protein>
<dbReference type="Pfam" id="PF06985">
    <property type="entry name" value="HET"/>
    <property type="match status" value="1"/>
</dbReference>